<evidence type="ECO:0000256" key="6">
    <source>
        <dbReference type="ARBA" id="ARBA00023180"/>
    </source>
</evidence>
<feature type="transmembrane region" description="Helical" evidence="7">
    <location>
        <begin position="432"/>
        <end position="456"/>
    </location>
</feature>
<dbReference type="Pfam" id="PF04515">
    <property type="entry name" value="Choline_transpo"/>
    <property type="match status" value="1"/>
</dbReference>
<feature type="transmembrane region" description="Helical" evidence="7">
    <location>
        <begin position="393"/>
        <end position="412"/>
    </location>
</feature>
<dbReference type="PANTHER" id="PTHR12385:SF14">
    <property type="entry name" value="CHOLINE TRANSPORTER-LIKE 2"/>
    <property type="match status" value="1"/>
</dbReference>
<comment type="caution">
    <text evidence="8">The sequence shown here is derived from an EMBL/GenBank/DDBJ whole genome shotgun (WGS) entry which is preliminary data.</text>
</comment>
<dbReference type="GO" id="GO:0005886">
    <property type="term" value="C:plasma membrane"/>
    <property type="evidence" value="ECO:0007669"/>
    <property type="project" value="UniProtKB-SubCell"/>
</dbReference>
<evidence type="ECO:0000256" key="4">
    <source>
        <dbReference type="ARBA" id="ARBA00022989"/>
    </source>
</evidence>
<feature type="transmembrane region" description="Helical" evidence="7">
    <location>
        <begin position="529"/>
        <end position="552"/>
    </location>
</feature>
<dbReference type="AlphaFoldDB" id="A0A8S1QLE6"/>
<evidence type="ECO:0000256" key="3">
    <source>
        <dbReference type="ARBA" id="ARBA00022692"/>
    </source>
</evidence>
<feature type="transmembrane region" description="Helical" evidence="7">
    <location>
        <begin position="572"/>
        <end position="592"/>
    </location>
</feature>
<protein>
    <recommendedName>
        <fullName evidence="7">Choline transporter-like protein</fullName>
    </recommendedName>
</protein>
<comment type="similarity">
    <text evidence="2 7">Belongs to the CTL (choline transporter-like) family.</text>
</comment>
<dbReference type="GO" id="GO:0022857">
    <property type="term" value="F:transmembrane transporter activity"/>
    <property type="evidence" value="ECO:0007669"/>
    <property type="project" value="UniProtKB-UniRule"/>
</dbReference>
<evidence type="ECO:0000313" key="8">
    <source>
        <dbReference type="EMBL" id="CAD8115430.1"/>
    </source>
</evidence>
<sequence length="635" mass="71676">MKVQDVSEKQAKPIDSRLMNGPLPDRHCTDIICCLLFIASFIFMWYIAITGYSLGKPERILAAYDSDGNACDLDLPDYPLLFFPIIHPDYYNKTVCVERCPANTSDTVKCQTNKNITTCPRDCTKVSVDTSVTFDFTSVTSMQNYVDQITSQASKPENWICLYGSQPIFSRACFPSTALEILNQTSNFSSSIDLNRLTSWLYDLSIAKYIILASFFIAFGLGMIYMLILRYLGGIFVWLTILLYFVGISVLAGYTWDQHLYYLNDYSQSASASSTNAADNAKALEYLFYIEIAWIIFSIIAFICIFNKIRLAIGVVKTATLYVRDNFSVMIVPPIIGICLGILWVWWIVSVVYIVGLGDIKGDGSTPFATVTFDNTTRNMVYYFMFGGLWKQAFLLALNQFIIGCSVCIWYFNQGPGQSYTGNLFKSIYWAFRYHLGSLAFGSFILAVVQFIRLMLEYAKYQAKKMSGDNKCTKCILDCLSCLVACFERFIEFLNKNAYIQIALTSKSFCPAAKDAFESIWANTMRYSLVSGIGAIFTFIGKLFVGFATVLFSYEIFINVEPYKTELASPVVPSIVCFIIAYMVAILFMSIYSMACDAVLTCFIYDEELNKQNGGMSAQHCPETLREWFDSTQSS</sequence>
<evidence type="ECO:0000256" key="5">
    <source>
        <dbReference type="ARBA" id="ARBA00023136"/>
    </source>
</evidence>
<feature type="transmembrane region" description="Helical" evidence="7">
    <location>
        <begin position="327"/>
        <end position="355"/>
    </location>
</feature>
<keyword evidence="3 7" id="KW-0812">Transmembrane</keyword>
<accession>A0A8S1QLE6</accession>
<evidence type="ECO:0000313" key="9">
    <source>
        <dbReference type="Proteomes" id="UP000692954"/>
    </source>
</evidence>
<dbReference type="InterPro" id="IPR007603">
    <property type="entry name" value="Choline_transptr-like"/>
</dbReference>
<proteinExistence type="inferred from homology"/>
<keyword evidence="6" id="KW-0325">Glycoprotein</keyword>
<evidence type="ECO:0000256" key="1">
    <source>
        <dbReference type="ARBA" id="ARBA00004141"/>
    </source>
</evidence>
<keyword evidence="5 7" id="KW-0472">Membrane</keyword>
<feature type="transmembrane region" description="Helical" evidence="7">
    <location>
        <begin position="206"/>
        <end position="228"/>
    </location>
</feature>
<feature type="transmembrane region" description="Helical" evidence="7">
    <location>
        <begin position="27"/>
        <end position="48"/>
    </location>
</feature>
<dbReference type="EMBL" id="CAJJDN010000108">
    <property type="protein sequence ID" value="CAD8115430.1"/>
    <property type="molecule type" value="Genomic_DNA"/>
</dbReference>
<name>A0A8S1QLE6_9CILI</name>
<evidence type="ECO:0000256" key="7">
    <source>
        <dbReference type="RuleBase" id="RU368066"/>
    </source>
</evidence>
<feature type="transmembrane region" description="Helical" evidence="7">
    <location>
        <begin position="367"/>
        <end position="386"/>
    </location>
</feature>
<gene>
    <name evidence="8" type="ORF">PSON_ATCC_30995.1.T1080108</name>
</gene>
<dbReference type="PANTHER" id="PTHR12385">
    <property type="entry name" value="CHOLINE TRANSPORTER-LIKE (SLC FAMILY 44)"/>
    <property type="match status" value="1"/>
</dbReference>
<dbReference type="Proteomes" id="UP000692954">
    <property type="component" value="Unassembled WGS sequence"/>
</dbReference>
<comment type="function">
    <text evidence="7">Choline transporter.</text>
</comment>
<dbReference type="OrthoDB" id="420519at2759"/>
<keyword evidence="4 7" id="KW-1133">Transmembrane helix</keyword>
<reference evidence="8" key="1">
    <citation type="submission" date="2021-01" db="EMBL/GenBank/DDBJ databases">
        <authorList>
            <consortium name="Genoscope - CEA"/>
            <person name="William W."/>
        </authorList>
    </citation>
    <scope>NUCLEOTIDE SEQUENCE</scope>
</reference>
<feature type="transmembrane region" description="Helical" evidence="7">
    <location>
        <begin position="286"/>
        <end position="306"/>
    </location>
</feature>
<feature type="transmembrane region" description="Helical" evidence="7">
    <location>
        <begin position="235"/>
        <end position="256"/>
    </location>
</feature>
<organism evidence="8 9">
    <name type="scientific">Paramecium sonneborni</name>
    <dbReference type="NCBI Taxonomy" id="65129"/>
    <lineage>
        <taxon>Eukaryota</taxon>
        <taxon>Sar</taxon>
        <taxon>Alveolata</taxon>
        <taxon>Ciliophora</taxon>
        <taxon>Intramacronucleata</taxon>
        <taxon>Oligohymenophorea</taxon>
        <taxon>Peniculida</taxon>
        <taxon>Parameciidae</taxon>
        <taxon>Paramecium</taxon>
    </lineage>
</organism>
<comment type="subcellular location">
    <subcellularLocation>
        <location evidence="7">Cell membrane</location>
        <topology evidence="7">Multi-pass membrane protein</topology>
    </subcellularLocation>
    <subcellularLocation>
        <location evidence="1">Membrane</location>
        <topology evidence="1">Multi-pass membrane protein</topology>
    </subcellularLocation>
</comment>
<evidence type="ECO:0000256" key="2">
    <source>
        <dbReference type="ARBA" id="ARBA00007168"/>
    </source>
</evidence>
<keyword evidence="9" id="KW-1185">Reference proteome</keyword>